<dbReference type="STRING" id="1842727.RD110_07905"/>
<gene>
    <name evidence="2" type="ORF">RD110_07905</name>
</gene>
<sequence length="186" mass="20289">MPEELKSKVQAAAEKSGRSLHAELLHRLDASFSIEPSGSDTVVQALALAVAKAEEDAAAMEIQNVSRIFQGAIVGQAFMELFPALDALGVEFPNKKELDEAYEAAYLLYLDAERTLEAGRFDKAMETAKTAEANLKKAKRVAARTISSRGDAIQEPLDFYQSVINRKPMQVGRKVANNGPSPKRKP</sequence>
<dbReference type="AlphaFoldDB" id="A0A1P8JTP0"/>
<feature type="domain" description="Arc-like DNA binding" evidence="1">
    <location>
        <begin position="1"/>
        <end position="35"/>
    </location>
</feature>
<proteinExistence type="predicted"/>
<dbReference type="EMBL" id="CP019236">
    <property type="protein sequence ID" value="APW37127.1"/>
    <property type="molecule type" value="Genomic_DNA"/>
</dbReference>
<dbReference type="SUPFAM" id="SSF47598">
    <property type="entry name" value="Ribbon-helix-helix"/>
    <property type="match status" value="1"/>
</dbReference>
<dbReference type="InterPro" id="IPR013321">
    <property type="entry name" value="Arc_rbn_hlx_hlx"/>
</dbReference>
<name>A0A1P8JTP0_9BURK</name>
<organism evidence="2 3">
    <name type="scientific">Rhodoferax koreensis</name>
    <dbReference type="NCBI Taxonomy" id="1842727"/>
    <lineage>
        <taxon>Bacteria</taxon>
        <taxon>Pseudomonadati</taxon>
        <taxon>Pseudomonadota</taxon>
        <taxon>Betaproteobacteria</taxon>
        <taxon>Burkholderiales</taxon>
        <taxon>Comamonadaceae</taxon>
        <taxon>Rhodoferax</taxon>
    </lineage>
</organism>
<protein>
    <recommendedName>
        <fullName evidence="1">Arc-like DNA binding domain-containing protein</fullName>
    </recommendedName>
</protein>
<dbReference type="Gene3D" id="1.10.1220.10">
    <property type="entry name" value="Met repressor-like"/>
    <property type="match status" value="1"/>
</dbReference>
<evidence type="ECO:0000313" key="2">
    <source>
        <dbReference type="EMBL" id="APW37127.1"/>
    </source>
</evidence>
<dbReference type="KEGG" id="rhy:RD110_07905"/>
<dbReference type="InterPro" id="IPR005569">
    <property type="entry name" value="Arc_DNA-bd_dom"/>
</dbReference>
<accession>A0A1P8JTP0</accession>
<evidence type="ECO:0000259" key="1">
    <source>
        <dbReference type="Pfam" id="PF03869"/>
    </source>
</evidence>
<dbReference type="GO" id="GO:0006355">
    <property type="term" value="P:regulation of DNA-templated transcription"/>
    <property type="evidence" value="ECO:0007669"/>
    <property type="project" value="InterPro"/>
</dbReference>
<evidence type="ECO:0000313" key="3">
    <source>
        <dbReference type="Proteomes" id="UP000186609"/>
    </source>
</evidence>
<dbReference type="InterPro" id="IPR010985">
    <property type="entry name" value="Ribbon_hlx_hlx"/>
</dbReference>
<keyword evidence="3" id="KW-1185">Reference proteome</keyword>
<dbReference type="Pfam" id="PF03869">
    <property type="entry name" value="Arc"/>
    <property type="match status" value="1"/>
</dbReference>
<reference evidence="2 3" key="1">
    <citation type="submission" date="2017-01" db="EMBL/GenBank/DDBJ databases">
        <authorList>
            <person name="Mah S.A."/>
            <person name="Swanson W.J."/>
            <person name="Moy G.W."/>
            <person name="Vacquier V.D."/>
        </authorList>
    </citation>
    <scope>NUCLEOTIDE SEQUENCE [LARGE SCALE GENOMIC DNA]</scope>
    <source>
        <strain evidence="2 3">DCY110</strain>
    </source>
</reference>
<dbReference type="Proteomes" id="UP000186609">
    <property type="component" value="Chromosome"/>
</dbReference>
<dbReference type="GO" id="GO:0003677">
    <property type="term" value="F:DNA binding"/>
    <property type="evidence" value="ECO:0007669"/>
    <property type="project" value="InterPro"/>
</dbReference>